<reference evidence="3 4" key="1">
    <citation type="submission" date="2015-06" db="EMBL/GenBank/DDBJ databases">
        <title>Survival trade-offs in plant roots during colonization by closely related pathogenic and mutualistic fungi.</title>
        <authorList>
            <person name="Hacquard S."/>
            <person name="Kracher B."/>
            <person name="Hiruma K."/>
            <person name="Weinman A."/>
            <person name="Muench P."/>
            <person name="Garrido Oter R."/>
            <person name="Ver Loren van Themaat E."/>
            <person name="Dallerey J.-F."/>
            <person name="Damm U."/>
            <person name="Henrissat B."/>
            <person name="Lespinet O."/>
            <person name="Thon M."/>
            <person name="Kemen E."/>
            <person name="McHardy A.C."/>
            <person name="Schulze-Lefert P."/>
            <person name="O'Connell R.J."/>
        </authorList>
    </citation>
    <scope>NUCLEOTIDE SEQUENCE [LARGE SCALE GENOMIC DNA]</scope>
    <source>
        <strain evidence="3 4">MAFF 238704</strain>
    </source>
</reference>
<sequence>MTPYGPKKGHRASFDDKLAFLALTHTIDQWNSKYPHLASQLLDDIDQQLLSECYAAHLMPVARSFWWNGDNAHRAKTQLLYEKYPLIKAAAWKRNGDKARDILRIWRKDAALLYTALSKNGGDDDVSVGKADEEVDEETEDGPGVSPSTASEDEAGESDEEAASTIVVAINRDTKREADGTLGRVEAPKKARKCPMFDEESSEDETFEIRHRSNAKPTTSTPKRAVAAMITPPQSGESTPAIRIDSDTEDEDPIAMRKYQGRRGRRRRRVEPEGPANTDTAVVDTAPLTFTLIQTMVSTEPAEAPTQKHNCLAALSEAVGLVVKSRDTFSIQERREASRQLKKLEKKLKNLSKTIKILNKAVQH</sequence>
<evidence type="ECO:0000256" key="2">
    <source>
        <dbReference type="SAM" id="MobiDB-lite"/>
    </source>
</evidence>
<feature type="region of interest" description="Disordered" evidence="2">
    <location>
        <begin position="259"/>
        <end position="280"/>
    </location>
</feature>
<proteinExistence type="predicted"/>
<dbReference type="Proteomes" id="UP000076584">
    <property type="component" value="Unassembled WGS sequence"/>
</dbReference>
<dbReference type="OrthoDB" id="4849338at2759"/>
<comment type="caution">
    <text evidence="3">The sequence shown here is derived from an EMBL/GenBank/DDBJ whole genome shotgun (WGS) entry which is preliminary data.</text>
</comment>
<dbReference type="AlphaFoldDB" id="A0A161YHD2"/>
<feature type="coiled-coil region" evidence="1">
    <location>
        <begin position="334"/>
        <end position="361"/>
    </location>
</feature>
<accession>A0A161YHD2</accession>
<feature type="region of interest" description="Disordered" evidence="2">
    <location>
        <begin position="123"/>
        <end position="162"/>
    </location>
</feature>
<evidence type="ECO:0000313" key="4">
    <source>
        <dbReference type="Proteomes" id="UP000076584"/>
    </source>
</evidence>
<gene>
    <name evidence="3" type="ORF">CI238_00847</name>
</gene>
<evidence type="ECO:0000313" key="3">
    <source>
        <dbReference type="EMBL" id="KZL72147.1"/>
    </source>
</evidence>
<name>A0A161YHD2_COLIC</name>
<feature type="compositionally biased region" description="Acidic residues" evidence="2">
    <location>
        <begin position="197"/>
        <end position="206"/>
    </location>
</feature>
<feature type="compositionally biased region" description="Basic residues" evidence="2">
    <location>
        <begin position="259"/>
        <end position="269"/>
    </location>
</feature>
<protein>
    <submittedName>
        <fullName evidence="3">Uncharacterized protein</fullName>
    </submittedName>
</protein>
<feature type="compositionally biased region" description="Acidic residues" evidence="2">
    <location>
        <begin position="151"/>
        <end position="162"/>
    </location>
</feature>
<keyword evidence="1" id="KW-0175">Coiled coil</keyword>
<feature type="region of interest" description="Disordered" evidence="2">
    <location>
        <begin position="187"/>
        <end position="224"/>
    </location>
</feature>
<organism evidence="3 4">
    <name type="scientific">Colletotrichum incanum</name>
    <name type="common">Soybean anthracnose fungus</name>
    <dbReference type="NCBI Taxonomy" id="1573173"/>
    <lineage>
        <taxon>Eukaryota</taxon>
        <taxon>Fungi</taxon>
        <taxon>Dikarya</taxon>
        <taxon>Ascomycota</taxon>
        <taxon>Pezizomycotina</taxon>
        <taxon>Sordariomycetes</taxon>
        <taxon>Hypocreomycetidae</taxon>
        <taxon>Glomerellales</taxon>
        <taxon>Glomerellaceae</taxon>
        <taxon>Colletotrichum</taxon>
        <taxon>Colletotrichum spaethianum species complex</taxon>
    </lineage>
</organism>
<keyword evidence="4" id="KW-1185">Reference proteome</keyword>
<dbReference type="EMBL" id="LFIW01002391">
    <property type="protein sequence ID" value="KZL72147.1"/>
    <property type="molecule type" value="Genomic_DNA"/>
</dbReference>
<evidence type="ECO:0000256" key="1">
    <source>
        <dbReference type="SAM" id="Coils"/>
    </source>
</evidence>